<reference evidence="2 3" key="1">
    <citation type="submission" date="2021-04" db="EMBL/GenBank/DDBJ databases">
        <authorList>
            <person name="Bliznina A."/>
        </authorList>
    </citation>
    <scope>NUCLEOTIDE SEQUENCE [LARGE SCALE GENOMIC DNA]</scope>
</reference>
<gene>
    <name evidence="2" type="ORF">OKIOD_LOCUS16696</name>
</gene>
<organism evidence="2 3">
    <name type="scientific">Oikopleura dioica</name>
    <name type="common">Tunicate</name>
    <dbReference type="NCBI Taxonomy" id="34765"/>
    <lineage>
        <taxon>Eukaryota</taxon>
        <taxon>Metazoa</taxon>
        <taxon>Chordata</taxon>
        <taxon>Tunicata</taxon>
        <taxon>Appendicularia</taxon>
        <taxon>Copelata</taxon>
        <taxon>Oikopleuridae</taxon>
        <taxon>Oikopleura</taxon>
    </lineage>
</organism>
<keyword evidence="3" id="KW-1185">Reference proteome</keyword>
<evidence type="ECO:0000313" key="3">
    <source>
        <dbReference type="Proteomes" id="UP001158576"/>
    </source>
</evidence>
<sequence>MGCVCCKEDAASDTSSLLGNENTETATSSRPISMRTDPLADLDEAELCGTPTVNSRLAKEDEELMRATCEALINPHPEILDPVQCNERIRQYSHSIHEIFSNIAVERPRESLSSQTTNSNVTLPEPDPAILQQTENLAEELANIFEAAGGFSNVQFTF</sequence>
<evidence type="ECO:0000256" key="1">
    <source>
        <dbReference type="SAM" id="MobiDB-lite"/>
    </source>
</evidence>
<feature type="compositionally biased region" description="Polar residues" evidence="1">
    <location>
        <begin position="14"/>
        <end position="31"/>
    </location>
</feature>
<feature type="region of interest" description="Disordered" evidence="1">
    <location>
        <begin position="14"/>
        <end position="34"/>
    </location>
</feature>
<evidence type="ECO:0000313" key="2">
    <source>
        <dbReference type="EMBL" id="CAG5113841.1"/>
    </source>
</evidence>
<name>A0ABN7T7P9_OIKDI</name>
<accession>A0ABN7T7P9</accession>
<proteinExistence type="predicted"/>
<dbReference type="Proteomes" id="UP001158576">
    <property type="component" value="Chromosome 2"/>
</dbReference>
<dbReference type="EMBL" id="OU015567">
    <property type="protein sequence ID" value="CAG5113841.1"/>
    <property type="molecule type" value="Genomic_DNA"/>
</dbReference>
<protein>
    <submittedName>
        <fullName evidence="2">Oidioi.mRNA.OKI2018_I69.chr2.g7931.t1.cds</fullName>
    </submittedName>
</protein>